<accession>A0ABY8BKD0</accession>
<organism evidence="1 2">
    <name type="scientific">Pseudoduganella chitinolytica</name>
    <dbReference type="NCBI Taxonomy" id="34070"/>
    <lineage>
        <taxon>Bacteria</taxon>
        <taxon>Pseudomonadati</taxon>
        <taxon>Pseudomonadota</taxon>
        <taxon>Betaproteobacteria</taxon>
        <taxon>Burkholderiales</taxon>
        <taxon>Oxalobacteraceae</taxon>
        <taxon>Telluria group</taxon>
        <taxon>Pseudoduganella</taxon>
    </lineage>
</organism>
<dbReference type="RefSeq" id="WP_277417807.1">
    <property type="nucleotide sequence ID" value="NZ_CP119083.1"/>
</dbReference>
<name>A0ABY8BKD0_9BURK</name>
<reference evidence="1 2" key="1">
    <citation type="submission" date="2023-02" db="EMBL/GenBank/DDBJ databases">
        <title>Gemone sequence of Telluria chitinolytica ACM 3522T.</title>
        <authorList>
            <person name="Frediansyah A."/>
            <person name="Miess H."/>
            <person name="Gross H."/>
        </authorList>
    </citation>
    <scope>NUCLEOTIDE SEQUENCE [LARGE SCALE GENOMIC DNA]</scope>
    <source>
        <strain evidence="1 2">ACM 3522</strain>
    </source>
</reference>
<gene>
    <name evidence="1" type="ORF">PX653_10345</name>
</gene>
<sequence>MLKVVLATLVWMAGGLRTAGAEELDLPGMPRCAAVRISEPCMKGLTKSEAARMSALIGQDRRYVEMNGDSLLVAFDATNATFLFGDRPFLCCDLQAQLPPVRDRLFGARIEW</sequence>
<evidence type="ECO:0000313" key="1">
    <source>
        <dbReference type="EMBL" id="WEF35137.1"/>
    </source>
</evidence>
<dbReference type="EMBL" id="CP119083">
    <property type="protein sequence ID" value="WEF35137.1"/>
    <property type="molecule type" value="Genomic_DNA"/>
</dbReference>
<protein>
    <submittedName>
        <fullName evidence="1">Uncharacterized protein</fullName>
    </submittedName>
</protein>
<proteinExistence type="predicted"/>
<evidence type="ECO:0000313" key="2">
    <source>
        <dbReference type="Proteomes" id="UP001216510"/>
    </source>
</evidence>
<keyword evidence="2" id="KW-1185">Reference proteome</keyword>
<dbReference type="Proteomes" id="UP001216510">
    <property type="component" value="Chromosome"/>
</dbReference>